<name>A0ACC3E022_9PEZI</name>
<protein>
    <submittedName>
        <fullName evidence="1">Uncharacterized protein</fullName>
    </submittedName>
</protein>
<dbReference type="Proteomes" id="UP001186974">
    <property type="component" value="Unassembled WGS sequence"/>
</dbReference>
<accession>A0ACC3E022</accession>
<comment type="caution">
    <text evidence="1">The sequence shown here is derived from an EMBL/GenBank/DDBJ whole genome shotgun (WGS) entry which is preliminary data.</text>
</comment>
<dbReference type="EMBL" id="JAWDJW010000001">
    <property type="protein sequence ID" value="KAK3082346.1"/>
    <property type="molecule type" value="Genomic_DNA"/>
</dbReference>
<keyword evidence="2" id="KW-1185">Reference proteome</keyword>
<proteinExistence type="predicted"/>
<reference evidence="1" key="1">
    <citation type="submission" date="2024-09" db="EMBL/GenBank/DDBJ databases">
        <title>Black Yeasts Isolated from many extreme environments.</title>
        <authorList>
            <person name="Coleine C."/>
            <person name="Stajich J.E."/>
            <person name="Selbmann L."/>
        </authorList>
    </citation>
    <scope>NUCLEOTIDE SEQUENCE</scope>
    <source>
        <strain evidence="1">CCFEE 5737</strain>
    </source>
</reference>
<organism evidence="1 2">
    <name type="scientific">Coniosporium uncinatum</name>
    <dbReference type="NCBI Taxonomy" id="93489"/>
    <lineage>
        <taxon>Eukaryota</taxon>
        <taxon>Fungi</taxon>
        <taxon>Dikarya</taxon>
        <taxon>Ascomycota</taxon>
        <taxon>Pezizomycotina</taxon>
        <taxon>Dothideomycetes</taxon>
        <taxon>Dothideomycetes incertae sedis</taxon>
        <taxon>Coniosporium</taxon>
    </lineage>
</organism>
<sequence>MPMRQLILPKLVAESNYKASTGDDSPVSADAPSVASSSSSSIAMSEPVTPTFSLRAHARNGSQNSSLASSPPELAPLDNGAVNSKTKLTKLAEDPMELEDDVAVVNDERRGSGCDCTTLTRNCDHPHIRSNSIQRDASIDLASGFFGDEADSLSQRPSKKRRSADSPVQGIATRFHGRFPSLSKRWRDRKADSFFSAQGSQSITPSHAPSSRSSSLTSSTVYNPERLERNSATPSNKAIDAEDNDVMPMEDVVATEPNVVQDPIDRESMNRTPLLPPLMMDFPRTNDTTPAHSPLQPPSVADSSAMWPPREVLPTPPLSTQPSVSSFHRYNSNSVPTTTDIAPMMITHPNDKWAVKLGHANFTIYPEPWMPEHCDAVACQKLFSDWEEARRNFTKHQVRTGEHYGPTSKTYKLSELKWGEIDAQWKKNNQLAAKKHAKLSQERIPVTPTEPAPLSKMPSLNDPRGEGKFPKLGDEDIVGPMVQIASQIQAPRSKRATFLKFLTDVKFPGTFLGRTPGMGFRSVSMPGRR</sequence>
<gene>
    <name evidence="1" type="ORF">LTS18_004258</name>
</gene>
<evidence type="ECO:0000313" key="2">
    <source>
        <dbReference type="Proteomes" id="UP001186974"/>
    </source>
</evidence>
<evidence type="ECO:0000313" key="1">
    <source>
        <dbReference type="EMBL" id="KAK3082346.1"/>
    </source>
</evidence>